<sequence>MSVPAPRPRPAVRPVVLGADIGAYATARTFHETFGAASVVLAGVSTWQVARSVAVDLRVVPGLTDPDRMVRAIADVVAEAPDVPHLLLASADWYVDALVARREELTGLPGEVVVPYAHTEAMARVSDKGAFTSLCRELDVPVPATAVIRAADGPDAAASLRFPVVVKAASTTAYHKVTFPGQRKVDRAADRAELAQVLARIDGGGFTGDLLVQEEVPGGDATMAAVNLFFGADGSWRFAQFGRVLLEEHTPGALGNSVAQVTGVDDVVVEQARRVLEHVGWRGFANVDVKRDPRDGVHRFLEVNPRVGRSGYAVTASGYDVARMYVDAFVHRTGAAGGVVGTNEHLFHVVPLGLVRRYVDDDDAALVRRLARSGAATNPLLYRAERDPRRWAAIAAAQLNQVRKFARHHPGRKQPGSYGR</sequence>
<dbReference type="Gene3D" id="3.30.1490.20">
    <property type="entry name" value="ATP-grasp fold, A domain"/>
    <property type="match status" value="1"/>
</dbReference>
<dbReference type="InterPro" id="IPR013815">
    <property type="entry name" value="ATP_grasp_subdomain_1"/>
</dbReference>
<gene>
    <name evidence="3" type="ORF">ACFSE6_14910</name>
</gene>
<dbReference type="InterPro" id="IPR011761">
    <property type="entry name" value="ATP-grasp"/>
</dbReference>
<dbReference type="EMBL" id="JBHUEE010000008">
    <property type="protein sequence ID" value="MFD1719134.1"/>
    <property type="molecule type" value="Genomic_DNA"/>
</dbReference>
<dbReference type="Proteomes" id="UP001597277">
    <property type="component" value="Unassembled WGS sequence"/>
</dbReference>
<accession>A0ABW4L7I9</accession>
<feature type="domain" description="ATP-grasp" evidence="2">
    <location>
        <begin position="132"/>
        <end position="330"/>
    </location>
</feature>
<evidence type="ECO:0000313" key="3">
    <source>
        <dbReference type="EMBL" id="MFD1719134.1"/>
    </source>
</evidence>
<dbReference type="GO" id="GO:0016874">
    <property type="term" value="F:ligase activity"/>
    <property type="evidence" value="ECO:0007669"/>
    <property type="project" value="UniProtKB-KW"/>
</dbReference>
<dbReference type="Pfam" id="PF02786">
    <property type="entry name" value="CPSase_L_D2"/>
    <property type="match status" value="1"/>
</dbReference>
<evidence type="ECO:0000313" key="4">
    <source>
        <dbReference type="Proteomes" id="UP001597277"/>
    </source>
</evidence>
<name>A0ABW4L7I9_9MICO</name>
<keyword evidence="1" id="KW-0067">ATP-binding</keyword>
<dbReference type="RefSeq" id="WP_388008800.1">
    <property type="nucleotide sequence ID" value="NZ_JBHUEE010000008.1"/>
</dbReference>
<dbReference type="SUPFAM" id="SSF56059">
    <property type="entry name" value="Glutathione synthetase ATP-binding domain-like"/>
    <property type="match status" value="1"/>
</dbReference>
<keyword evidence="1" id="KW-0547">Nucleotide-binding</keyword>
<keyword evidence="4" id="KW-1185">Reference proteome</keyword>
<organism evidence="3 4">
    <name type="scientific">Georgenia deserti</name>
    <dbReference type="NCBI Taxonomy" id="2093781"/>
    <lineage>
        <taxon>Bacteria</taxon>
        <taxon>Bacillati</taxon>
        <taxon>Actinomycetota</taxon>
        <taxon>Actinomycetes</taxon>
        <taxon>Micrococcales</taxon>
        <taxon>Bogoriellaceae</taxon>
        <taxon>Georgenia</taxon>
    </lineage>
</organism>
<reference evidence="4" key="1">
    <citation type="journal article" date="2019" name="Int. J. Syst. Evol. Microbiol.">
        <title>The Global Catalogue of Microorganisms (GCM) 10K type strain sequencing project: providing services to taxonomists for standard genome sequencing and annotation.</title>
        <authorList>
            <consortium name="The Broad Institute Genomics Platform"/>
            <consortium name="The Broad Institute Genome Sequencing Center for Infectious Disease"/>
            <person name="Wu L."/>
            <person name="Ma J."/>
        </authorList>
    </citation>
    <scope>NUCLEOTIDE SEQUENCE [LARGE SCALE GENOMIC DNA]</scope>
    <source>
        <strain evidence="4">JCM 17130</strain>
    </source>
</reference>
<dbReference type="Gene3D" id="3.30.470.20">
    <property type="entry name" value="ATP-grasp fold, B domain"/>
    <property type="match status" value="1"/>
</dbReference>
<evidence type="ECO:0000259" key="2">
    <source>
        <dbReference type="PROSITE" id="PS50975"/>
    </source>
</evidence>
<comment type="caution">
    <text evidence="3">The sequence shown here is derived from an EMBL/GenBank/DDBJ whole genome shotgun (WGS) entry which is preliminary data.</text>
</comment>
<dbReference type="InterPro" id="IPR005479">
    <property type="entry name" value="CPAse_ATP-bd"/>
</dbReference>
<dbReference type="PROSITE" id="PS50975">
    <property type="entry name" value="ATP_GRASP"/>
    <property type="match status" value="1"/>
</dbReference>
<evidence type="ECO:0000256" key="1">
    <source>
        <dbReference type="PROSITE-ProRule" id="PRU00409"/>
    </source>
</evidence>
<keyword evidence="3" id="KW-0436">Ligase</keyword>
<protein>
    <submittedName>
        <fullName evidence="3">Carboxylate--amine ligase</fullName>
    </submittedName>
</protein>
<proteinExistence type="predicted"/>